<dbReference type="Proteomes" id="UP000005237">
    <property type="component" value="Unassembled WGS sequence"/>
</dbReference>
<organism evidence="1 2">
    <name type="scientific">Caenorhabditis japonica</name>
    <dbReference type="NCBI Taxonomy" id="281687"/>
    <lineage>
        <taxon>Eukaryota</taxon>
        <taxon>Metazoa</taxon>
        <taxon>Ecdysozoa</taxon>
        <taxon>Nematoda</taxon>
        <taxon>Chromadorea</taxon>
        <taxon>Rhabditida</taxon>
        <taxon>Rhabditina</taxon>
        <taxon>Rhabditomorpha</taxon>
        <taxon>Rhabditoidea</taxon>
        <taxon>Rhabditidae</taxon>
        <taxon>Peloderinae</taxon>
        <taxon>Caenorhabditis</taxon>
    </lineage>
</organism>
<reference evidence="2" key="1">
    <citation type="submission" date="2010-08" db="EMBL/GenBank/DDBJ databases">
        <authorList>
            <consortium name="Caenorhabditis japonica Sequencing Consortium"/>
            <person name="Wilson R.K."/>
        </authorList>
    </citation>
    <scope>NUCLEOTIDE SEQUENCE [LARGE SCALE GENOMIC DNA]</scope>
    <source>
        <strain evidence="2">DF5081</strain>
    </source>
</reference>
<protein>
    <submittedName>
        <fullName evidence="1">Uncharacterized protein</fullName>
    </submittedName>
</protein>
<sequence>MSGMERIQNCSAGVFDVEKLDVKTFAESDCFSFRKFIDLTSEWGRPEPRPKTRYEKSPHVGCDRIAEKLAKFSVNKVLGRKKNESLQDVIKDYIMTVDGINHMFCVHSHERPQVFFGRTILDVAVRLSSKSHELKAFPTVLIVTRTVESAKSIVGSFIRRKSERSCPIHIGDLGNLDDVREESSLRDKTEPRRKSDILIGSAHDVQAYLGRLKSNRELDLLKLTVKHCILCDVEGLPVDQEFEEACKRICSTFQFSPTTFIFMYNFLKADSNLLSAKRACQQMVKGKVFIEIERNGDRKIFGNVKFHWVTTADDLANHLAVVELSKGNENFNFDAAKMVLTARVQKMQQCAKIIDDLREKRSDRNANQNQTRKERILVITKDSRTAISVTIYLRLAGAGVYTVKKMLVAVLRRLLIKPSWSIKAAIFQA</sequence>
<reference evidence="1" key="2">
    <citation type="submission" date="2022-06" db="UniProtKB">
        <authorList>
            <consortium name="EnsemblMetazoa"/>
        </authorList>
    </citation>
    <scope>IDENTIFICATION</scope>
    <source>
        <strain evidence="1">DF5081</strain>
    </source>
</reference>
<accession>A0A8R1HYW9</accession>
<dbReference type="AlphaFoldDB" id="A0A8R1HYW9"/>
<proteinExistence type="predicted"/>
<evidence type="ECO:0000313" key="2">
    <source>
        <dbReference type="Proteomes" id="UP000005237"/>
    </source>
</evidence>
<name>A0A8R1HYW9_CAEJA</name>
<evidence type="ECO:0000313" key="1">
    <source>
        <dbReference type="EnsemblMetazoa" id="CJA14610.1"/>
    </source>
</evidence>
<dbReference type="EnsemblMetazoa" id="CJA14610.1">
    <property type="protein sequence ID" value="CJA14610.1"/>
    <property type="gene ID" value="WBGene00133814"/>
</dbReference>
<keyword evidence="2" id="KW-1185">Reference proteome</keyword>